<keyword evidence="1" id="KW-1133">Transmembrane helix</keyword>
<accession>A0ABN3G4I0</accession>
<feature type="transmembrane region" description="Helical" evidence="1">
    <location>
        <begin position="40"/>
        <end position="57"/>
    </location>
</feature>
<dbReference type="Proteomes" id="UP001501444">
    <property type="component" value="Unassembled WGS sequence"/>
</dbReference>
<keyword evidence="1" id="KW-0472">Membrane</keyword>
<dbReference type="EMBL" id="BAAARV010000023">
    <property type="protein sequence ID" value="GAA2344001.1"/>
    <property type="molecule type" value="Genomic_DNA"/>
</dbReference>
<sequence length="145" mass="15572">MRQKLHDLTIANAAPLMGPGERALATGRCRVGKANVGRNVAMVAATAILSGGSMMMYQQKKAFYMLLTNERLLILEAHWFTGRPTASAVADIPRHVIRVAEAKRGVTATVILALGTSGEGLRLSFPALDKEGADNLLRALQYQAV</sequence>
<gene>
    <name evidence="2" type="ORF">GCM10010170_029310</name>
</gene>
<keyword evidence="1" id="KW-0812">Transmembrane</keyword>
<organism evidence="2 3">
    <name type="scientific">Dactylosporangium salmoneum</name>
    <dbReference type="NCBI Taxonomy" id="53361"/>
    <lineage>
        <taxon>Bacteria</taxon>
        <taxon>Bacillati</taxon>
        <taxon>Actinomycetota</taxon>
        <taxon>Actinomycetes</taxon>
        <taxon>Micromonosporales</taxon>
        <taxon>Micromonosporaceae</taxon>
        <taxon>Dactylosporangium</taxon>
    </lineage>
</organism>
<reference evidence="2 3" key="1">
    <citation type="journal article" date="2019" name="Int. J. Syst. Evol. Microbiol.">
        <title>The Global Catalogue of Microorganisms (GCM) 10K type strain sequencing project: providing services to taxonomists for standard genome sequencing and annotation.</title>
        <authorList>
            <consortium name="The Broad Institute Genomics Platform"/>
            <consortium name="The Broad Institute Genome Sequencing Center for Infectious Disease"/>
            <person name="Wu L."/>
            <person name="Ma J."/>
        </authorList>
    </citation>
    <scope>NUCLEOTIDE SEQUENCE [LARGE SCALE GENOMIC DNA]</scope>
    <source>
        <strain evidence="2 3">JCM 3272</strain>
    </source>
</reference>
<evidence type="ECO:0000313" key="2">
    <source>
        <dbReference type="EMBL" id="GAA2344001.1"/>
    </source>
</evidence>
<evidence type="ECO:0008006" key="4">
    <source>
        <dbReference type="Google" id="ProtNLM"/>
    </source>
</evidence>
<evidence type="ECO:0000256" key="1">
    <source>
        <dbReference type="SAM" id="Phobius"/>
    </source>
</evidence>
<protein>
    <recommendedName>
        <fullName evidence="4">DUF304 domain-containing protein</fullName>
    </recommendedName>
</protein>
<comment type="caution">
    <text evidence="2">The sequence shown here is derived from an EMBL/GenBank/DDBJ whole genome shotgun (WGS) entry which is preliminary data.</text>
</comment>
<keyword evidence="3" id="KW-1185">Reference proteome</keyword>
<name>A0ABN3G4I0_9ACTN</name>
<evidence type="ECO:0000313" key="3">
    <source>
        <dbReference type="Proteomes" id="UP001501444"/>
    </source>
</evidence>
<dbReference type="RefSeq" id="WP_344612897.1">
    <property type="nucleotide sequence ID" value="NZ_BAAARV010000023.1"/>
</dbReference>
<proteinExistence type="predicted"/>